<evidence type="ECO:0000313" key="3">
    <source>
        <dbReference type="Proteomes" id="UP001476798"/>
    </source>
</evidence>
<proteinExistence type="predicted"/>
<protein>
    <submittedName>
        <fullName evidence="2">Uncharacterized protein</fullName>
    </submittedName>
</protein>
<feature type="compositionally biased region" description="Basic and acidic residues" evidence="1">
    <location>
        <begin position="101"/>
        <end position="112"/>
    </location>
</feature>
<feature type="region of interest" description="Disordered" evidence="1">
    <location>
        <begin position="89"/>
        <end position="112"/>
    </location>
</feature>
<gene>
    <name evidence="2" type="ORF">GOODEAATRI_029249</name>
</gene>
<dbReference type="EMBL" id="JAHRIO010074233">
    <property type="protein sequence ID" value="MEQ2183108.1"/>
    <property type="molecule type" value="Genomic_DNA"/>
</dbReference>
<evidence type="ECO:0000256" key="1">
    <source>
        <dbReference type="SAM" id="MobiDB-lite"/>
    </source>
</evidence>
<organism evidence="2 3">
    <name type="scientific">Goodea atripinnis</name>
    <dbReference type="NCBI Taxonomy" id="208336"/>
    <lineage>
        <taxon>Eukaryota</taxon>
        <taxon>Metazoa</taxon>
        <taxon>Chordata</taxon>
        <taxon>Craniata</taxon>
        <taxon>Vertebrata</taxon>
        <taxon>Euteleostomi</taxon>
        <taxon>Actinopterygii</taxon>
        <taxon>Neopterygii</taxon>
        <taxon>Teleostei</taxon>
        <taxon>Neoteleostei</taxon>
        <taxon>Acanthomorphata</taxon>
        <taxon>Ovalentaria</taxon>
        <taxon>Atherinomorphae</taxon>
        <taxon>Cyprinodontiformes</taxon>
        <taxon>Goodeidae</taxon>
        <taxon>Goodea</taxon>
    </lineage>
</organism>
<name>A0ABV0PI07_9TELE</name>
<sequence>MASYHHKKLIWYYVFSTRAITGAKTSSTGALASDGPCLEPPMQNMSSQSQKFGTSVLDVVCVDSFINKSCMFSSVGLPANLTHCQSTYPSTYSRPNHHHSDRQDAEKLKTYT</sequence>
<accession>A0ABV0PI07</accession>
<dbReference type="Proteomes" id="UP001476798">
    <property type="component" value="Unassembled WGS sequence"/>
</dbReference>
<comment type="caution">
    <text evidence="2">The sequence shown here is derived from an EMBL/GenBank/DDBJ whole genome shotgun (WGS) entry which is preliminary data.</text>
</comment>
<reference evidence="2 3" key="1">
    <citation type="submission" date="2021-06" db="EMBL/GenBank/DDBJ databases">
        <authorList>
            <person name="Palmer J.M."/>
        </authorList>
    </citation>
    <scope>NUCLEOTIDE SEQUENCE [LARGE SCALE GENOMIC DNA]</scope>
    <source>
        <strain evidence="2 3">GA_2019</strain>
        <tissue evidence="2">Muscle</tissue>
    </source>
</reference>
<keyword evidence="3" id="KW-1185">Reference proteome</keyword>
<evidence type="ECO:0000313" key="2">
    <source>
        <dbReference type="EMBL" id="MEQ2183108.1"/>
    </source>
</evidence>